<accession>A0ABP9Z4B3</accession>
<dbReference type="EMBL" id="BAABUK010000019">
    <property type="protein sequence ID" value="GAA5813912.1"/>
    <property type="molecule type" value="Genomic_DNA"/>
</dbReference>
<gene>
    <name evidence="1" type="ORF">MFLAVUS_007401</name>
</gene>
<evidence type="ECO:0000313" key="2">
    <source>
        <dbReference type="Proteomes" id="UP001473302"/>
    </source>
</evidence>
<name>A0ABP9Z4B3_9FUNG</name>
<keyword evidence="2" id="KW-1185">Reference proteome</keyword>
<organism evidence="1 2">
    <name type="scientific">Mucor flavus</name>
    <dbReference type="NCBI Taxonomy" id="439312"/>
    <lineage>
        <taxon>Eukaryota</taxon>
        <taxon>Fungi</taxon>
        <taxon>Fungi incertae sedis</taxon>
        <taxon>Mucoromycota</taxon>
        <taxon>Mucoromycotina</taxon>
        <taxon>Mucoromycetes</taxon>
        <taxon>Mucorales</taxon>
        <taxon>Mucorineae</taxon>
        <taxon>Mucoraceae</taxon>
        <taxon>Mucor</taxon>
    </lineage>
</organism>
<dbReference type="Proteomes" id="UP001473302">
    <property type="component" value="Unassembled WGS sequence"/>
</dbReference>
<comment type="caution">
    <text evidence="1">The sequence shown here is derived from an EMBL/GenBank/DDBJ whole genome shotgun (WGS) entry which is preliminary data.</text>
</comment>
<proteinExistence type="predicted"/>
<evidence type="ECO:0000313" key="1">
    <source>
        <dbReference type="EMBL" id="GAA5813912.1"/>
    </source>
</evidence>
<sequence length="61" mass="7206">MKCAEVNNADLTQLKRFVVGHVARGDLDEFEGSDKYVKKRQYDSLKVFTRRKMIVLLFEIR</sequence>
<protein>
    <submittedName>
        <fullName evidence="1">Uncharacterized protein</fullName>
    </submittedName>
</protein>
<reference evidence="1 2" key="1">
    <citation type="submission" date="2024-04" db="EMBL/GenBank/DDBJ databases">
        <title>genome sequences of Mucor flavus KT1a and Helicostylum pulchrum KT1b strains isolated from the surface of a dry-aged beef.</title>
        <authorList>
            <person name="Toyotome T."/>
            <person name="Hosono M."/>
            <person name="Torimaru M."/>
            <person name="Fukuda K."/>
            <person name="Mikami N."/>
        </authorList>
    </citation>
    <scope>NUCLEOTIDE SEQUENCE [LARGE SCALE GENOMIC DNA]</scope>
    <source>
        <strain evidence="1 2">KT1a</strain>
    </source>
</reference>